<evidence type="ECO:0000256" key="1">
    <source>
        <dbReference type="ARBA" id="ARBA00004167"/>
    </source>
</evidence>
<evidence type="ECO:0000256" key="8">
    <source>
        <dbReference type="SAM" id="MobiDB-lite"/>
    </source>
</evidence>
<sequence>MQEVALSLLVLLAGQHLLKGKQCRTGEFKEHRETGQQLTQPESQRPVSPRGRQEGSALHSRVFNAPPTTLYQRKPGAQWSAGLPALDANDPEDKNSPFYYGESWCPSLHRPHPDPLFYVKGPTGLGEDLTWVKHRRKGLGLNNWHSLRVSGLICAGLLCVMGIIVLLSEWTRWQGVGGAGLWAPP</sequence>
<keyword evidence="3 7" id="KW-0813">Transport</keyword>
<evidence type="ECO:0000256" key="6">
    <source>
        <dbReference type="ARBA" id="ARBA00023136"/>
    </source>
</evidence>
<evidence type="ECO:0000256" key="5">
    <source>
        <dbReference type="ARBA" id="ARBA00023065"/>
    </source>
</evidence>
<organism evidence="9 10">
    <name type="scientific">Diceros bicornis minor</name>
    <name type="common">South-central black rhinoceros</name>
    <dbReference type="NCBI Taxonomy" id="77932"/>
    <lineage>
        <taxon>Eukaryota</taxon>
        <taxon>Metazoa</taxon>
        <taxon>Chordata</taxon>
        <taxon>Craniata</taxon>
        <taxon>Vertebrata</taxon>
        <taxon>Euteleostomi</taxon>
        <taxon>Mammalia</taxon>
        <taxon>Eutheria</taxon>
        <taxon>Laurasiatheria</taxon>
        <taxon>Perissodactyla</taxon>
        <taxon>Rhinocerotidae</taxon>
        <taxon>Diceros</taxon>
    </lineage>
</organism>
<keyword evidence="7" id="KW-1133">Transmembrane helix</keyword>
<evidence type="ECO:0000256" key="2">
    <source>
        <dbReference type="ARBA" id="ARBA00005948"/>
    </source>
</evidence>
<protein>
    <recommendedName>
        <fullName evidence="7">FXYD domain-containing ion transport regulator</fullName>
    </recommendedName>
</protein>
<keyword evidence="6 7" id="KW-0472">Membrane</keyword>
<feature type="chain" id="PRO_5029946184" description="FXYD domain-containing ion transport regulator" evidence="7">
    <location>
        <begin position="21"/>
        <end position="185"/>
    </location>
</feature>
<dbReference type="Proteomes" id="UP000551758">
    <property type="component" value="Unassembled WGS sequence"/>
</dbReference>
<evidence type="ECO:0000313" key="10">
    <source>
        <dbReference type="Proteomes" id="UP000551758"/>
    </source>
</evidence>
<keyword evidence="4 7" id="KW-0812">Transmembrane</keyword>
<feature type="signal peptide" evidence="7">
    <location>
        <begin position="1"/>
        <end position="20"/>
    </location>
</feature>
<dbReference type="AlphaFoldDB" id="A0A7J7F9F3"/>
<proteinExistence type="inferred from homology"/>
<feature type="transmembrane region" description="Helical" evidence="7">
    <location>
        <begin position="147"/>
        <end position="167"/>
    </location>
</feature>
<evidence type="ECO:0000256" key="4">
    <source>
        <dbReference type="ARBA" id="ARBA00022692"/>
    </source>
</evidence>
<keyword evidence="7" id="KW-0732">Signal</keyword>
<dbReference type="CDD" id="cd20328">
    <property type="entry name" value="FXYD3-like"/>
    <property type="match status" value="1"/>
</dbReference>
<name>A0A7J7F9F3_DICBM</name>
<dbReference type="InterPro" id="IPR000272">
    <property type="entry name" value="Ion-transport_regulator_FXYD"/>
</dbReference>
<comment type="similarity">
    <text evidence="2 7">Belongs to the FXYD family.</text>
</comment>
<dbReference type="Pfam" id="PF02038">
    <property type="entry name" value="ATP1G1_PLM_MAT8"/>
    <property type="match status" value="1"/>
</dbReference>
<dbReference type="PANTHER" id="PTHR14132">
    <property type="entry name" value="SODIUM/POTASSIUM-TRANSPORTING ATPASE SUBUNIT GAMMA"/>
    <property type="match status" value="1"/>
</dbReference>
<evidence type="ECO:0000313" key="9">
    <source>
        <dbReference type="EMBL" id="KAF5924334.1"/>
    </source>
</evidence>
<dbReference type="PANTHER" id="PTHR14132:SF11">
    <property type="entry name" value="FXYD DOMAIN-CONTAINING ION TRANSPORT REGULATOR 3"/>
    <property type="match status" value="1"/>
</dbReference>
<dbReference type="GO" id="GO:0006811">
    <property type="term" value="P:monoatomic ion transport"/>
    <property type="evidence" value="ECO:0007669"/>
    <property type="project" value="UniProtKB-KW"/>
</dbReference>
<reference evidence="9 10" key="1">
    <citation type="journal article" date="2020" name="Mol. Biol. Evol.">
        <title>Interspecific Gene Flow and the Evolution of Specialization in Black and White Rhinoceros.</title>
        <authorList>
            <person name="Moodley Y."/>
            <person name="Westbury M.V."/>
            <person name="Russo I.M."/>
            <person name="Gopalakrishnan S."/>
            <person name="Rakotoarivelo A."/>
            <person name="Olsen R.A."/>
            <person name="Prost S."/>
            <person name="Tunstall T."/>
            <person name="Ryder O.A."/>
            <person name="Dalen L."/>
            <person name="Bruford M.W."/>
        </authorList>
    </citation>
    <scope>NUCLEOTIDE SEQUENCE [LARGE SCALE GENOMIC DNA]</scope>
    <source>
        <strain evidence="9">SBR-YM</strain>
        <tissue evidence="9">Skin</tissue>
    </source>
</reference>
<comment type="subcellular location">
    <subcellularLocation>
        <location evidence="1">Membrane</location>
        <topology evidence="1">Single-pass membrane protein</topology>
    </subcellularLocation>
</comment>
<keyword evidence="5 7" id="KW-0406">Ion transport</keyword>
<dbReference type="GO" id="GO:0017080">
    <property type="term" value="F:sodium channel regulator activity"/>
    <property type="evidence" value="ECO:0007669"/>
    <property type="project" value="TreeGrafter"/>
</dbReference>
<comment type="caution">
    <text evidence="9">The sequence shown here is derived from an EMBL/GenBank/DDBJ whole genome shotgun (WGS) entry which is preliminary data.</text>
</comment>
<dbReference type="EMBL" id="JACDTQ010001023">
    <property type="protein sequence ID" value="KAF5924334.1"/>
    <property type="molecule type" value="Genomic_DNA"/>
</dbReference>
<dbReference type="GO" id="GO:0016020">
    <property type="term" value="C:membrane"/>
    <property type="evidence" value="ECO:0007669"/>
    <property type="project" value="UniProtKB-SubCell"/>
</dbReference>
<keyword evidence="10" id="KW-1185">Reference proteome</keyword>
<dbReference type="GO" id="GO:0043269">
    <property type="term" value="P:regulation of monoatomic ion transport"/>
    <property type="evidence" value="ECO:0007669"/>
    <property type="project" value="InterPro"/>
</dbReference>
<feature type="compositionally biased region" description="Polar residues" evidence="8">
    <location>
        <begin position="35"/>
        <end position="46"/>
    </location>
</feature>
<evidence type="ECO:0000256" key="3">
    <source>
        <dbReference type="ARBA" id="ARBA00022448"/>
    </source>
</evidence>
<gene>
    <name evidence="9" type="ORF">HPG69_012588</name>
</gene>
<accession>A0A7J7F9F3</accession>
<evidence type="ECO:0000256" key="7">
    <source>
        <dbReference type="RuleBase" id="RU364131"/>
    </source>
</evidence>
<dbReference type="Gene3D" id="1.20.5.780">
    <property type="entry name" value="Single helix bin"/>
    <property type="match status" value="1"/>
</dbReference>
<feature type="region of interest" description="Disordered" evidence="8">
    <location>
        <begin position="28"/>
        <end position="67"/>
    </location>
</feature>